<evidence type="ECO:0000313" key="3">
    <source>
        <dbReference type="Proteomes" id="UP000179807"/>
    </source>
</evidence>
<dbReference type="SUPFAM" id="SSF50978">
    <property type="entry name" value="WD40 repeat-like"/>
    <property type="match status" value="2"/>
</dbReference>
<dbReference type="InterPro" id="IPR015943">
    <property type="entry name" value="WD40/YVTN_repeat-like_dom_sf"/>
</dbReference>
<evidence type="ECO:0000256" key="1">
    <source>
        <dbReference type="SAM" id="MobiDB-lite"/>
    </source>
</evidence>
<protein>
    <submittedName>
        <fullName evidence="2">Uncharacterized protein</fullName>
    </submittedName>
</protein>
<feature type="compositionally biased region" description="Polar residues" evidence="1">
    <location>
        <begin position="654"/>
        <end position="663"/>
    </location>
</feature>
<dbReference type="Gene3D" id="2.130.10.10">
    <property type="entry name" value="YVTN repeat-like/Quinoprotein amine dehydrogenase"/>
    <property type="match status" value="1"/>
</dbReference>
<accession>A0A1J4K7G6</accession>
<name>A0A1J4K7G6_9EUKA</name>
<dbReference type="InterPro" id="IPR036322">
    <property type="entry name" value="WD40_repeat_dom_sf"/>
</dbReference>
<keyword evidence="3" id="KW-1185">Reference proteome</keyword>
<evidence type="ECO:0000313" key="2">
    <source>
        <dbReference type="EMBL" id="OHT07425.1"/>
    </source>
</evidence>
<organism evidence="2 3">
    <name type="scientific">Tritrichomonas foetus</name>
    <dbReference type="NCBI Taxonomy" id="1144522"/>
    <lineage>
        <taxon>Eukaryota</taxon>
        <taxon>Metamonada</taxon>
        <taxon>Parabasalia</taxon>
        <taxon>Tritrichomonadida</taxon>
        <taxon>Tritrichomonadidae</taxon>
        <taxon>Tritrichomonas</taxon>
    </lineage>
</organism>
<feature type="compositionally biased region" description="Basic and acidic residues" evidence="1">
    <location>
        <begin position="491"/>
        <end position="517"/>
    </location>
</feature>
<feature type="region of interest" description="Disordered" evidence="1">
    <location>
        <begin position="372"/>
        <end position="410"/>
    </location>
</feature>
<dbReference type="EMBL" id="MLAK01000697">
    <property type="protein sequence ID" value="OHT07425.1"/>
    <property type="molecule type" value="Genomic_DNA"/>
</dbReference>
<dbReference type="Proteomes" id="UP000179807">
    <property type="component" value="Unassembled WGS sequence"/>
</dbReference>
<feature type="region of interest" description="Disordered" evidence="1">
    <location>
        <begin position="490"/>
        <end position="683"/>
    </location>
</feature>
<feature type="compositionally biased region" description="Polar residues" evidence="1">
    <location>
        <begin position="567"/>
        <end position="579"/>
    </location>
</feature>
<reference evidence="2" key="1">
    <citation type="submission" date="2016-10" db="EMBL/GenBank/DDBJ databases">
        <authorList>
            <person name="Benchimol M."/>
            <person name="Almeida L.G."/>
            <person name="Vasconcelos A.T."/>
            <person name="Perreira-Neves A."/>
            <person name="Rosa I.A."/>
            <person name="Tasca T."/>
            <person name="Bogo M.R."/>
            <person name="de Souza W."/>
        </authorList>
    </citation>
    <scope>NUCLEOTIDE SEQUENCE [LARGE SCALE GENOMIC DNA]</scope>
    <source>
        <strain evidence="2">K</strain>
    </source>
</reference>
<proteinExistence type="predicted"/>
<feature type="compositionally biased region" description="Low complexity" evidence="1">
    <location>
        <begin position="583"/>
        <end position="601"/>
    </location>
</feature>
<dbReference type="VEuPathDB" id="TrichDB:TRFO_24386"/>
<feature type="compositionally biased region" description="Low complexity" evidence="1">
    <location>
        <begin position="518"/>
        <end position="543"/>
    </location>
</feature>
<dbReference type="GeneID" id="94838425"/>
<gene>
    <name evidence="2" type="ORF">TRFO_24386</name>
</gene>
<dbReference type="RefSeq" id="XP_068360561.1">
    <property type="nucleotide sequence ID" value="XM_068503721.1"/>
</dbReference>
<comment type="caution">
    <text evidence="2">The sequence shown here is derived from an EMBL/GenBank/DDBJ whole genome shotgun (WGS) entry which is preliminary data.</text>
</comment>
<feature type="compositionally biased region" description="Polar residues" evidence="1">
    <location>
        <begin position="612"/>
        <end position="631"/>
    </location>
</feature>
<sequence length="1285" mass="144085">MSEKTSLSFSEWAYPTKKLQKQLLALSPSGLLAHTLDGNLSIYQETENGFSSLISWAPFENSNTITAICWYDATNIPEVAVPVLVIASESKKIIVYDFCAQKEIVSFTLKREAATIIKWSPISSSRFFIGTAAGELLCCSISLEQVVTFTVDLTIDLGFQIDFLSFEPTFADNVLVASKAGQLNFIAGIHTQEPQISQESYFLCDNNNEIYSIDFLEASQNYLIVVTKLGTILYTIREQASFNLLKDQKILYLFPVASHGCKLIGVNNETMALYQFHDGKVIRLYEITTTPTVTNLPHDYQPTYICKNDKIIFVSWNWWLTTVKVHNDKLFIASRKKLLNEKPTNFCFRGGGMLICSMNGSVFATKPTPSAVQIPLKRKKSNQDDNTGTNTPGPMNKPKRSRKNSSDEAIQRVSCEVDLKMLSGEINHDMEIIAQQSIVSRQRRRLSKIAKKALPDFKEGTQLFNGQVVPAKLVNDEYLITLNGKAPILQENKKKDESEQPKEQQKEQPKQETKPQPKQEQTQAPQHPQQQQQQQPQQQQTKEQGGEGGEKPPIPKSPKKSIPKAPTSSQNDPSPQQKHVPSKQQLKQTSQAQQPKQQTDQQKTETRPPAPTQTDSNPAPASTPENENNEAVPSFDAPPPLTSSEALGPALGSGNANTSSIPSFTPMKGLPLPGRRRGPRFVNNAEGTENQETIPSFAAPLPNQFRNAHADQQLLANSRRQRALSMRTKNSGQNNDQIKMIADNAKKVFYGNRALEPIRYGNSRSIYLHFKICDCPLKMVEWISPVKILAYGTETKKGHIYNHLYIINVKTRKVNPVLGERLNIFNLPITSIVLSDNKQLAAIIMNENLVTFINLVQSVPTMIWSSTFSSKVMVSFASQNNRALLFHEAKIKFVEFDKNLQHMRVTSTHKLEKVKKVNAVLWKKNSLIIGCTTGKLFTIDFNPYQLTEIANIKNSVVSIVNHTATNMIVTDIKNNAYIISRSGAIEAMVPFPIKEIHPSSPEEFVIRPVGKGVLSVLKTYTPQTKDKNMKSLYSFESIKPHYSPVITRCMIMRPRNVWSVLFKDAVTAMTNGSPNVRDVIRLTEVFGIPHARNIINSMKYPLRKRQQLSSIRDLVSTNSELNQLTMHINMKLGDSEKARVIALQTPKDSPFHIMNIYKSILLQTTPNSVAVREAVGQLFLDDFSDDAIEILMLSGMWKDAVTKLVEIGSIKEAMSLTNIRSQNTDEMFEQLKEILQKLIETKYSGEGLILAAMNGGMSKVSAKLIDLGEQEQADLLTKVSEYKLY</sequence>
<feature type="compositionally biased region" description="Polar residues" evidence="1">
    <location>
        <begin position="384"/>
        <end position="393"/>
    </location>
</feature>